<proteinExistence type="predicted"/>
<dbReference type="InterPro" id="IPR008844">
    <property type="entry name" value="Spore_GerAC-like"/>
</dbReference>
<evidence type="ECO:0000313" key="2">
    <source>
        <dbReference type="EMBL" id="PKG30943.1"/>
    </source>
</evidence>
<name>A0A2N0ZN61_9BACI</name>
<dbReference type="GO" id="GO:0009847">
    <property type="term" value="P:spore germination"/>
    <property type="evidence" value="ECO:0007669"/>
    <property type="project" value="InterPro"/>
</dbReference>
<sequence length="258" mass="29774">MKAVTEFIGQNSFLRYNCWLFGTEFDIKSIFRGESFLNNSSLYSVVHSPDTLNKNNFFIPILRYNKFISSYHQPVGTIIIPSLGVNNTHFAEDEKKKNVVVITGGFAVSQQQLKGWVSKEELVGLKWLSKDATNIPISLYDENVSVIVQKPKKTIKVVNGNKPSYLLIVKSDAVLTQNEDDKSIDEIKIELEKKINNDILKTIEKSEEIKADLLNLSEKTYRYHYNKWDLNTIHSIDKESIKNLQVKMHIEQNINYKR</sequence>
<dbReference type="GO" id="GO:0016020">
    <property type="term" value="C:membrane"/>
    <property type="evidence" value="ECO:0007669"/>
    <property type="project" value="InterPro"/>
</dbReference>
<protein>
    <recommendedName>
        <fullName evidence="1">Spore germination GerAC-like C-terminal domain-containing protein</fullName>
    </recommendedName>
</protein>
<dbReference type="PANTHER" id="PTHR35789">
    <property type="entry name" value="SPORE GERMINATION PROTEIN B3"/>
    <property type="match status" value="1"/>
</dbReference>
<dbReference type="Proteomes" id="UP000233343">
    <property type="component" value="Unassembled WGS sequence"/>
</dbReference>
<dbReference type="EMBL" id="PISD01000002">
    <property type="protein sequence ID" value="PKG30943.1"/>
    <property type="molecule type" value="Genomic_DNA"/>
</dbReference>
<dbReference type="AlphaFoldDB" id="A0A2N0ZN61"/>
<dbReference type="InterPro" id="IPR046953">
    <property type="entry name" value="Spore_GerAC-like_C"/>
</dbReference>
<dbReference type="PANTHER" id="PTHR35789:SF1">
    <property type="entry name" value="SPORE GERMINATION PROTEIN B3"/>
    <property type="match status" value="1"/>
</dbReference>
<accession>A0A2N0ZN61</accession>
<organism evidence="2 3">
    <name type="scientific">Cytobacillus horneckiae</name>
    <dbReference type="NCBI Taxonomy" id="549687"/>
    <lineage>
        <taxon>Bacteria</taxon>
        <taxon>Bacillati</taxon>
        <taxon>Bacillota</taxon>
        <taxon>Bacilli</taxon>
        <taxon>Bacillales</taxon>
        <taxon>Bacillaceae</taxon>
        <taxon>Cytobacillus</taxon>
    </lineage>
</organism>
<keyword evidence="3" id="KW-1185">Reference proteome</keyword>
<feature type="domain" description="Spore germination GerAC-like C-terminal" evidence="1">
    <location>
        <begin position="105"/>
        <end position="255"/>
    </location>
</feature>
<dbReference type="InterPro" id="IPR038501">
    <property type="entry name" value="Spore_GerAC_C_sf"/>
</dbReference>
<dbReference type="Gene3D" id="3.30.300.210">
    <property type="entry name" value="Nutrient germinant receptor protein C, domain 3"/>
    <property type="match status" value="1"/>
</dbReference>
<gene>
    <name evidence="2" type="ORF">CWS20_00590</name>
</gene>
<comment type="caution">
    <text evidence="2">The sequence shown here is derived from an EMBL/GenBank/DDBJ whole genome shotgun (WGS) entry which is preliminary data.</text>
</comment>
<evidence type="ECO:0000313" key="3">
    <source>
        <dbReference type="Proteomes" id="UP000233343"/>
    </source>
</evidence>
<dbReference type="Pfam" id="PF05504">
    <property type="entry name" value="Spore_GerAC"/>
    <property type="match status" value="1"/>
</dbReference>
<reference evidence="2 3" key="1">
    <citation type="journal article" date="2010" name="Int. J. Syst. Evol. Microbiol.">
        <title>Bacillus horneckiae sp. nov., isolated from a spacecraft-assembly clean room.</title>
        <authorList>
            <person name="Vaishampayan P."/>
            <person name="Probst A."/>
            <person name="Krishnamurthi S."/>
            <person name="Ghosh S."/>
            <person name="Osman S."/>
            <person name="McDowall A."/>
            <person name="Ruckmani A."/>
            <person name="Mayilraj S."/>
            <person name="Venkateswaran K."/>
        </authorList>
    </citation>
    <scope>NUCLEOTIDE SEQUENCE [LARGE SCALE GENOMIC DNA]</scope>
    <source>
        <strain evidence="3">1PO1SC</strain>
    </source>
</reference>
<evidence type="ECO:0000259" key="1">
    <source>
        <dbReference type="Pfam" id="PF05504"/>
    </source>
</evidence>
<dbReference type="RefSeq" id="WP_066190474.1">
    <property type="nucleotide sequence ID" value="NZ_PISD01000002.1"/>
</dbReference>